<name>A0A2W2F255_9ACTN</name>
<reference evidence="2 3" key="1">
    <citation type="submission" date="2018-01" db="EMBL/GenBank/DDBJ databases">
        <title>Draft genome sequence of Jishengella sp. NA12.</title>
        <authorList>
            <person name="Sahin N."/>
            <person name="Ay H."/>
            <person name="Saygin H."/>
        </authorList>
    </citation>
    <scope>NUCLEOTIDE SEQUENCE [LARGE SCALE GENOMIC DNA]</scope>
    <source>
        <strain evidence="2 3">NA12</strain>
    </source>
</reference>
<dbReference type="AlphaFoldDB" id="A0A2W2F255"/>
<organism evidence="2 3">
    <name type="scientific">Micromonospora craterilacus</name>
    <dbReference type="NCBI Taxonomy" id="1655439"/>
    <lineage>
        <taxon>Bacteria</taxon>
        <taxon>Bacillati</taxon>
        <taxon>Actinomycetota</taxon>
        <taxon>Actinomycetes</taxon>
        <taxon>Micromonosporales</taxon>
        <taxon>Micromonosporaceae</taxon>
        <taxon>Micromonospora</taxon>
    </lineage>
</organism>
<keyword evidence="3" id="KW-1185">Reference proteome</keyword>
<sequence>THPCITGDRCKGYDRVERRPAWTSPTHPYCDPCITAAQRDVRMLAWDWVDLAQQQYPTLSQALSANSGPGQAEPPILIREAPDALQREIHHVVTTWETVVRIHARLSTPPELTRHGPAVHRAVKILAPRVRMLAQLGPTAVYPTGFEDDPTDMTGADAVAHLCWLRARSRAMLGWTHRSRWVPGDCWACPGRDADDEDGPLFRSEPRYEVGVFGGPMESRVHCARCGQDRSEADYDLYLLLMRWPDAPEPEPEPDPEQDQSGEEQDDEQDREQDETSAEPAPATP</sequence>
<feature type="non-terminal residue" evidence="2">
    <location>
        <position position="1"/>
    </location>
</feature>
<accession>A0A2W2F255</accession>
<protein>
    <submittedName>
        <fullName evidence="2">Uncharacterized protein</fullName>
    </submittedName>
</protein>
<evidence type="ECO:0000256" key="1">
    <source>
        <dbReference type="SAM" id="MobiDB-lite"/>
    </source>
</evidence>
<dbReference type="Proteomes" id="UP000248924">
    <property type="component" value="Unassembled WGS sequence"/>
</dbReference>
<dbReference type="EMBL" id="POTY01000251">
    <property type="protein sequence ID" value="PZG10294.1"/>
    <property type="molecule type" value="Genomic_DNA"/>
</dbReference>
<feature type="region of interest" description="Disordered" evidence="1">
    <location>
        <begin position="242"/>
        <end position="285"/>
    </location>
</feature>
<feature type="compositionally biased region" description="Acidic residues" evidence="1">
    <location>
        <begin position="248"/>
        <end position="277"/>
    </location>
</feature>
<comment type="caution">
    <text evidence="2">The sequence shown here is derived from an EMBL/GenBank/DDBJ whole genome shotgun (WGS) entry which is preliminary data.</text>
</comment>
<evidence type="ECO:0000313" key="2">
    <source>
        <dbReference type="EMBL" id="PZG10294.1"/>
    </source>
</evidence>
<evidence type="ECO:0000313" key="3">
    <source>
        <dbReference type="Proteomes" id="UP000248924"/>
    </source>
</evidence>
<gene>
    <name evidence="2" type="ORF">C1I95_28140</name>
</gene>
<proteinExistence type="predicted"/>
<dbReference type="RefSeq" id="WP_199523943.1">
    <property type="nucleotide sequence ID" value="NZ_POTY01000251.1"/>
</dbReference>